<keyword evidence="10" id="KW-1185">Reference proteome</keyword>
<evidence type="ECO:0000256" key="5">
    <source>
        <dbReference type="ARBA" id="ARBA00022777"/>
    </source>
</evidence>
<evidence type="ECO:0000256" key="1">
    <source>
        <dbReference type="ARBA" id="ARBA00009460"/>
    </source>
</evidence>
<accession>A0A8B7PL16</accession>
<keyword evidence="5 9" id="KW-0418">Kinase</keyword>
<protein>
    <recommendedName>
        <fullName evidence="2">protein-ribulosamine 3-kinase</fullName>
        <ecNumber evidence="2">2.7.1.172</ecNumber>
    </recommendedName>
</protein>
<dbReference type="EC" id="2.7.1.172" evidence="2"/>
<dbReference type="AlphaFoldDB" id="A0A8B7PL16"/>
<dbReference type="GO" id="GO:0016301">
    <property type="term" value="F:kinase activity"/>
    <property type="evidence" value="ECO:0007669"/>
    <property type="project" value="UniProtKB-UniRule"/>
</dbReference>
<dbReference type="PANTHER" id="PTHR12149:SF8">
    <property type="entry name" value="PROTEIN-RIBULOSAMINE 3-KINASE"/>
    <property type="match status" value="1"/>
</dbReference>
<dbReference type="RefSeq" id="XP_018026112.1">
    <property type="nucleotide sequence ID" value="XM_018170623.2"/>
</dbReference>
<evidence type="ECO:0000256" key="3">
    <source>
        <dbReference type="ARBA" id="ARBA00022679"/>
    </source>
</evidence>
<comment type="catalytic activity">
    <reaction evidence="8">
        <text>N(6)-(D-psicosyl)-L-lysyl-[protein] + ATP = N(6)-(3-O-phospho-D-psicosyl)-L-lysyl-[protein] + ADP + H(+)</text>
        <dbReference type="Rhea" id="RHEA:61392"/>
        <dbReference type="Rhea" id="RHEA-COMP:15796"/>
        <dbReference type="Rhea" id="RHEA-COMP:15797"/>
        <dbReference type="ChEBI" id="CHEBI:15378"/>
        <dbReference type="ChEBI" id="CHEBI:30616"/>
        <dbReference type="ChEBI" id="CHEBI:144621"/>
        <dbReference type="ChEBI" id="CHEBI:144622"/>
        <dbReference type="ChEBI" id="CHEBI:456216"/>
    </reaction>
    <physiologicalReaction direction="left-to-right" evidence="8">
        <dbReference type="Rhea" id="RHEA:61393"/>
    </physiologicalReaction>
</comment>
<reference evidence="11" key="1">
    <citation type="submission" date="2025-08" db="UniProtKB">
        <authorList>
            <consortium name="RefSeq"/>
        </authorList>
    </citation>
    <scope>IDENTIFICATION</scope>
    <source>
        <tissue evidence="11">Whole organism</tissue>
    </source>
</reference>
<evidence type="ECO:0000313" key="10">
    <source>
        <dbReference type="Proteomes" id="UP000694843"/>
    </source>
</evidence>
<evidence type="ECO:0000256" key="7">
    <source>
        <dbReference type="ARBA" id="ARBA00048655"/>
    </source>
</evidence>
<dbReference type="GO" id="GO:0102193">
    <property type="term" value="F:protein-ribulosamine 3-kinase activity"/>
    <property type="evidence" value="ECO:0007669"/>
    <property type="project" value="UniProtKB-EC"/>
</dbReference>
<evidence type="ECO:0000256" key="4">
    <source>
        <dbReference type="ARBA" id="ARBA00022741"/>
    </source>
</evidence>
<dbReference type="PIRSF" id="PIRSF006221">
    <property type="entry name" value="Ketosamine-3-kinase"/>
    <property type="match status" value="1"/>
</dbReference>
<sequence>MLTKDILKKIEIALDLTFLQPTKKGGGGCINEGVIYNSNIGELFLKQNSKQGSKLMFEGELESLRAIHKTETIRVPKPLALVEDEKSCSSTVVLVMEALDMKGGAAGAQLGSQLADLHLHNLKLRDPTGASRMSASSEEAGDGTDIVYEKRFGFSVPTCCGFIPQDNEWCDDWQVFFARKLDFQIKKLQTESSGRSVGEAVELWPQLQREVPRLFEGASDVTPSLLHGDLWGGNAATVQEHGASIPVVFDPASFYGHHEYDLAIAAMFGGFSKEFFSSYFEKLPKAAGWESRHQLYQLFHYLNHWNHFGSSYSSSSLHIMKTLTK</sequence>
<evidence type="ECO:0000313" key="11">
    <source>
        <dbReference type="RefSeq" id="XP_018026112.1"/>
    </source>
</evidence>
<comment type="similarity">
    <text evidence="1 9">Belongs to the fructosamine kinase family.</text>
</comment>
<dbReference type="Pfam" id="PF03881">
    <property type="entry name" value="Fructosamin_kin"/>
    <property type="match status" value="1"/>
</dbReference>
<dbReference type="Proteomes" id="UP000694843">
    <property type="component" value="Unplaced"/>
</dbReference>
<dbReference type="OMA" id="RECDIAM"/>
<proteinExistence type="inferred from homology"/>
<dbReference type="GeneID" id="108681577"/>
<organism evidence="10 11">
    <name type="scientific">Hyalella azteca</name>
    <name type="common">Amphipod</name>
    <dbReference type="NCBI Taxonomy" id="294128"/>
    <lineage>
        <taxon>Eukaryota</taxon>
        <taxon>Metazoa</taxon>
        <taxon>Ecdysozoa</taxon>
        <taxon>Arthropoda</taxon>
        <taxon>Crustacea</taxon>
        <taxon>Multicrustacea</taxon>
        <taxon>Malacostraca</taxon>
        <taxon>Eumalacostraca</taxon>
        <taxon>Peracarida</taxon>
        <taxon>Amphipoda</taxon>
        <taxon>Senticaudata</taxon>
        <taxon>Talitrida</taxon>
        <taxon>Talitroidea</taxon>
        <taxon>Hyalellidae</taxon>
        <taxon>Hyalella</taxon>
    </lineage>
</organism>
<keyword evidence="4" id="KW-0547">Nucleotide-binding</keyword>
<dbReference type="Gene3D" id="3.90.1200.10">
    <property type="match status" value="1"/>
</dbReference>
<dbReference type="SUPFAM" id="SSF56112">
    <property type="entry name" value="Protein kinase-like (PK-like)"/>
    <property type="match status" value="1"/>
</dbReference>
<dbReference type="FunFam" id="3.90.1200.10:FF:000003">
    <property type="entry name" value="fructosamine-3-kinase isoform X1"/>
    <property type="match status" value="1"/>
</dbReference>
<evidence type="ECO:0000256" key="2">
    <source>
        <dbReference type="ARBA" id="ARBA00011961"/>
    </source>
</evidence>
<evidence type="ECO:0000256" key="9">
    <source>
        <dbReference type="PIRNR" id="PIRNR006221"/>
    </source>
</evidence>
<gene>
    <name evidence="11" type="primary">LOC108681577</name>
</gene>
<evidence type="ECO:0000256" key="8">
    <source>
        <dbReference type="ARBA" id="ARBA00050767"/>
    </source>
</evidence>
<dbReference type="GO" id="GO:0005829">
    <property type="term" value="C:cytosol"/>
    <property type="evidence" value="ECO:0007669"/>
    <property type="project" value="UniProtKB-ARBA"/>
</dbReference>
<dbReference type="KEGG" id="hazt:108681577"/>
<dbReference type="FunFam" id="3.30.200.20:FF:000264">
    <property type="entry name" value="Protein-ribulosamine 3-kinase, chloroplastic"/>
    <property type="match status" value="1"/>
</dbReference>
<dbReference type="InterPro" id="IPR016477">
    <property type="entry name" value="Fructo-/Ketosamine-3-kinase"/>
</dbReference>
<keyword evidence="6" id="KW-0067">ATP-binding</keyword>
<dbReference type="PANTHER" id="PTHR12149">
    <property type="entry name" value="FRUCTOSAMINE 3 KINASE-RELATED PROTEIN"/>
    <property type="match status" value="1"/>
</dbReference>
<dbReference type="GO" id="GO:0005524">
    <property type="term" value="F:ATP binding"/>
    <property type="evidence" value="ECO:0007669"/>
    <property type="project" value="UniProtKB-KW"/>
</dbReference>
<dbReference type="OrthoDB" id="5772781at2759"/>
<name>A0A8B7PL16_HYAAZ</name>
<dbReference type="Gene3D" id="3.30.200.20">
    <property type="entry name" value="Phosphorylase Kinase, domain 1"/>
    <property type="match status" value="1"/>
</dbReference>
<comment type="catalytic activity">
    <reaction evidence="7">
        <text>N(6)-D-ribulosyl-L-lysyl-[protein] + ATP = N(6)-(3-O-phospho-D-ribulosyl)-L-lysyl-[protein] + ADP + H(+)</text>
        <dbReference type="Rhea" id="RHEA:48432"/>
        <dbReference type="Rhea" id="RHEA-COMP:12103"/>
        <dbReference type="Rhea" id="RHEA-COMP:12104"/>
        <dbReference type="ChEBI" id="CHEBI:15378"/>
        <dbReference type="ChEBI" id="CHEBI:30616"/>
        <dbReference type="ChEBI" id="CHEBI:90418"/>
        <dbReference type="ChEBI" id="CHEBI:90420"/>
        <dbReference type="ChEBI" id="CHEBI:456216"/>
        <dbReference type="EC" id="2.7.1.172"/>
    </reaction>
    <physiologicalReaction direction="left-to-right" evidence="7">
        <dbReference type="Rhea" id="RHEA:48433"/>
    </physiologicalReaction>
</comment>
<keyword evidence="3 9" id="KW-0808">Transferase</keyword>
<dbReference type="InterPro" id="IPR011009">
    <property type="entry name" value="Kinase-like_dom_sf"/>
</dbReference>
<evidence type="ECO:0000256" key="6">
    <source>
        <dbReference type="ARBA" id="ARBA00022840"/>
    </source>
</evidence>